<evidence type="ECO:0000313" key="2">
    <source>
        <dbReference type="EMBL" id="GGK12427.1"/>
    </source>
</evidence>
<dbReference type="Gene3D" id="3.40.50.300">
    <property type="entry name" value="P-loop containing nucleotide triphosphate hydrolases"/>
    <property type="match status" value="1"/>
</dbReference>
<keyword evidence="1" id="KW-0808">Transferase</keyword>
<dbReference type="InterPro" id="IPR027417">
    <property type="entry name" value="P-loop_NTPase"/>
</dbReference>
<comment type="caution">
    <text evidence="2">The sequence shown here is derived from an EMBL/GenBank/DDBJ whole genome shotgun (WGS) entry which is preliminary data.</text>
</comment>
<organism evidence="2 3">
    <name type="scientific">Luteimonas terricola</name>
    <dbReference type="NCBI Taxonomy" id="645597"/>
    <lineage>
        <taxon>Bacteria</taxon>
        <taxon>Pseudomonadati</taxon>
        <taxon>Pseudomonadota</taxon>
        <taxon>Gammaproteobacteria</taxon>
        <taxon>Lysobacterales</taxon>
        <taxon>Lysobacteraceae</taxon>
        <taxon>Luteimonas</taxon>
    </lineage>
</organism>
<evidence type="ECO:0000256" key="1">
    <source>
        <dbReference type="ARBA" id="ARBA00022679"/>
    </source>
</evidence>
<dbReference type="SUPFAM" id="SSF52540">
    <property type="entry name" value="P-loop containing nucleoside triphosphate hydrolases"/>
    <property type="match status" value="1"/>
</dbReference>
<dbReference type="PANTHER" id="PTHR12788:SF10">
    <property type="entry name" value="PROTEIN-TYROSINE SULFOTRANSFERASE"/>
    <property type="match status" value="1"/>
</dbReference>
<proteinExistence type="predicted"/>
<dbReference type="Proteomes" id="UP000599009">
    <property type="component" value="Unassembled WGS sequence"/>
</dbReference>
<name>A0ABQ2EHZ1_9GAMM</name>
<evidence type="ECO:0000313" key="3">
    <source>
        <dbReference type="Proteomes" id="UP000599009"/>
    </source>
</evidence>
<keyword evidence="3" id="KW-1185">Reference proteome</keyword>
<accession>A0ABQ2EHZ1</accession>
<dbReference type="RefSeq" id="WP_132986471.1">
    <property type="nucleotide sequence ID" value="NZ_BMME01000001.1"/>
</dbReference>
<dbReference type="Pfam" id="PF13469">
    <property type="entry name" value="Sulfotransfer_3"/>
    <property type="match status" value="2"/>
</dbReference>
<evidence type="ECO:0008006" key="4">
    <source>
        <dbReference type="Google" id="ProtNLM"/>
    </source>
</evidence>
<gene>
    <name evidence="2" type="ORF">GCM10011394_22070</name>
</gene>
<protein>
    <recommendedName>
        <fullName evidence="4">Sulfotransferase</fullName>
    </recommendedName>
</protein>
<dbReference type="InterPro" id="IPR026634">
    <property type="entry name" value="TPST-like"/>
</dbReference>
<reference evidence="3" key="1">
    <citation type="journal article" date="2019" name="Int. J. Syst. Evol. Microbiol.">
        <title>The Global Catalogue of Microorganisms (GCM) 10K type strain sequencing project: providing services to taxonomists for standard genome sequencing and annotation.</title>
        <authorList>
            <consortium name="The Broad Institute Genomics Platform"/>
            <consortium name="The Broad Institute Genome Sequencing Center for Infectious Disease"/>
            <person name="Wu L."/>
            <person name="Ma J."/>
        </authorList>
    </citation>
    <scope>NUCLEOTIDE SEQUENCE [LARGE SCALE GENOMIC DNA]</scope>
    <source>
        <strain evidence="3">CGMCC 1.8985</strain>
    </source>
</reference>
<dbReference type="PANTHER" id="PTHR12788">
    <property type="entry name" value="PROTEIN-TYROSINE SULFOTRANSFERASE 2"/>
    <property type="match status" value="1"/>
</dbReference>
<sequence>MDRPDPPWAPHPDPAVEARLARADPAMLGALLADPALRNDPYARLRALDRMHGAAAPNPQVLGAWLQAMLLGNRPQRAWRVTGGWPIGAATPPDVQLLAAQVAQAVGRGDEARARFREVIGRHPHWVDALQKYAEFEAPGAMPDHAVQALERILAAGATDYDREKAGFALARAVAPRDPQRAFALAAAAQARKRGRIGPWDRAAFEARLAHDRSLAPLPDRGRPCSEVFIVGLPRSGTTLLASLLGAHPSIANVGEQGLLPALAADPPPARSGAHARDWYRAALADLADGAPVVVDKLPGNAEHAGHALARFPDALVVHLERGLDDCATSIHMHDFESGSAYACEGADLGHYAGAIASHLRGLRERSPTRVLHLRFEDLARAPEASLRPLLSRLGLDWDPSIPEFWRQDVQTATYSEAQVREPVHTRSIGSARRFLPASAIFLAAVRGAAAKWHHSVSRQPESPSP</sequence>
<dbReference type="EMBL" id="BMME01000001">
    <property type="protein sequence ID" value="GGK12427.1"/>
    <property type="molecule type" value="Genomic_DNA"/>
</dbReference>